<feature type="compositionally biased region" description="Basic and acidic residues" evidence="1">
    <location>
        <begin position="505"/>
        <end position="516"/>
    </location>
</feature>
<dbReference type="EMBL" id="KK088435">
    <property type="protein sequence ID" value="EYE92720.1"/>
    <property type="molecule type" value="Genomic_DNA"/>
</dbReference>
<dbReference type="STRING" id="1388766.A0A017S958"/>
<feature type="compositionally biased region" description="Acidic residues" evidence="1">
    <location>
        <begin position="484"/>
        <end position="497"/>
    </location>
</feature>
<feature type="compositionally biased region" description="Low complexity" evidence="1">
    <location>
        <begin position="126"/>
        <end position="135"/>
    </location>
</feature>
<feature type="region of interest" description="Disordered" evidence="1">
    <location>
        <begin position="341"/>
        <end position="362"/>
    </location>
</feature>
<protein>
    <submittedName>
        <fullName evidence="2">Uncharacterized protein</fullName>
    </submittedName>
</protein>
<evidence type="ECO:0000313" key="3">
    <source>
        <dbReference type="Proteomes" id="UP000019804"/>
    </source>
</evidence>
<dbReference type="Proteomes" id="UP000019804">
    <property type="component" value="Unassembled WGS sequence"/>
</dbReference>
<name>A0A017S958_ASPRC</name>
<proteinExistence type="predicted"/>
<dbReference type="HOGENOM" id="CLU_527825_0_0_1"/>
<feature type="compositionally biased region" description="Polar residues" evidence="1">
    <location>
        <begin position="462"/>
        <end position="474"/>
    </location>
</feature>
<feature type="compositionally biased region" description="Polar residues" evidence="1">
    <location>
        <begin position="207"/>
        <end position="217"/>
    </location>
</feature>
<accession>A0A017S958</accession>
<dbReference type="GeneID" id="63692994"/>
<feature type="compositionally biased region" description="Polar residues" evidence="1">
    <location>
        <begin position="145"/>
        <end position="158"/>
    </location>
</feature>
<keyword evidence="3" id="KW-1185">Reference proteome</keyword>
<dbReference type="AlphaFoldDB" id="A0A017S958"/>
<gene>
    <name evidence="2" type="ORF">EURHEDRAFT_176090</name>
</gene>
<dbReference type="OrthoDB" id="6513042at2759"/>
<feature type="region of interest" description="Disordered" evidence="1">
    <location>
        <begin position="1"/>
        <end position="159"/>
    </location>
</feature>
<feature type="compositionally biased region" description="Low complexity" evidence="1">
    <location>
        <begin position="30"/>
        <end position="43"/>
    </location>
</feature>
<evidence type="ECO:0000256" key="1">
    <source>
        <dbReference type="SAM" id="MobiDB-lite"/>
    </source>
</evidence>
<dbReference type="RefSeq" id="XP_040636408.1">
    <property type="nucleotide sequence ID" value="XM_040777870.1"/>
</dbReference>
<sequence length="516" mass="56245">MSKPFNLYPISSKSRTKLDAFQYDDNTEQSPSKSPANSPSKSNHASKENQASWLDSVVDQEEPRPGKEQPLSQTAETKQVKECPQTPVNRLPLADLIGNAEDAISQAPGQELTPEDHVIWQHVPTSSNSGSVSRSARGKKRRHSLTPSSSPLADSSKYTNHEPVDMQSAQTLLKTPQNDLATDLWNNYVGKGVLNGNGDLPPPRLQNLLSSSPQTPASVKKGRDSSGLRRAISCNVDWPTSKAKRRRVDGDGSRTGRNIFSRSKSNVVDSGNTKAKSLRSLVQRMESLHKAPAAPADSPSSSLAPVRTNIQQRDRLISLAGDKTALGVSGRVDSEDMANALGLDSRELRETTPQGSSSEFEDDDLDMDLLEFADTTLDSFTEPMQSRSTVQSVKPVFAKGPVPKEPQSYDHSMETMPQGTSVGMNNISATNDIDEFDDDDKLPENIHMVLDGCDKMPVSARPESSQHAALTNPSKKVEKPDLSSGDEFDDEDLDFEAIEQSMRNPGDDGRSHVCHS</sequence>
<feature type="region of interest" description="Disordered" evidence="1">
    <location>
        <begin position="455"/>
        <end position="516"/>
    </location>
</feature>
<organism evidence="2 3">
    <name type="scientific">Aspergillus ruber (strain CBS 135680)</name>
    <dbReference type="NCBI Taxonomy" id="1388766"/>
    <lineage>
        <taxon>Eukaryota</taxon>
        <taxon>Fungi</taxon>
        <taxon>Dikarya</taxon>
        <taxon>Ascomycota</taxon>
        <taxon>Pezizomycotina</taxon>
        <taxon>Eurotiomycetes</taxon>
        <taxon>Eurotiomycetidae</taxon>
        <taxon>Eurotiales</taxon>
        <taxon>Aspergillaceae</taxon>
        <taxon>Aspergillus</taxon>
        <taxon>Aspergillus subgen. Aspergillus</taxon>
    </lineage>
</organism>
<reference evidence="3" key="1">
    <citation type="journal article" date="2014" name="Nat. Commun.">
        <title>Genomic adaptations of the halophilic Dead Sea filamentous fungus Eurotium rubrum.</title>
        <authorList>
            <person name="Kis-Papo T."/>
            <person name="Weig A.R."/>
            <person name="Riley R."/>
            <person name="Persoh D."/>
            <person name="Salamov A."/>
            <person name="Sun H."/>
            <person name="Lipzen A."/>
            <person name="Wasser S.P."/>
            <person name="Rambold G."/>
            <person name="Grigoriev I.V."/>
            <person name="Nevo E."/>
        </authorList>
    </citation>
    <scope>NUCLEOTIDE SEQUENCE [LARGE SCALE GENOMIC DNA]</scope>
    <source>
        <strain evidence="3">CBS 135680</strain>
    </source>
</reference>
<feature type="compositionally biased region" description="Polar residues" evidence="1">
    <location>
        <begin position="255"/>
        <end position="274"/>
    </location>
</feature>
<evidence type="ECO:0000313" key="2">
    <source>
        <dbReference type="EMBL" id="EYE92720.1"/>
    </source>
</evidence>
<feature type="region of interest" description="Disordered" evidence="1">
    <location>
        <begin position="196"/>
        <end position="274"/>
    </location>
</feature>